<name>A0A9P3GRU0_9APHY</name>
<keyword evidence="3" id="KW-1185">Reference proteome</keyword>
<dbReference type="EMBL" id="BPQB01000188">
    <property type="protein sequence ID" value="GJF00713.1"/>
    <property type="molecule type" value="Genomic_DNA"/>
</dbReference>
<organism evidence="2 3">
    <name type="scientific">Phanerochaete sordida</name>
    <dbReference type="NCBI Taxonomy" id="48140"/>
    <lineage>
        <taxon>Eukaryota</taxon>
        <taxon>Fungi</taxon>
        <taxon>Dikarya</taxon>
        <taxon>Basidiomycota</taxon>
        <taxon>Agaricomycotina</taxon>
        <taxon>Agaricomycetes</taxon>
        <taxon>Polyporales</taxon>
        <taxon>Phanerochaetaceae</taxon>
        <taxon>Phanerochaete</taxon>
    </lineage>
</organism>
<feature type="region of interest" description="Disordered" evidence="1">
    <location>
        <begin position="118"/>
        <end position="182"/>
    </location>
</feature>
<gene>
    <name evidence="2" type="ORF">PsYK624_170110</name>
</gene>
<dbReference type="AlphaFoldDB" id="A0A9P3GRU0"/>
<comment type="caution">
    <text evidence="2">The sequence shown here is derived from an EMBL/GenBank/DDBJ whole genome shotgun (WGS) entry which is preliminary data.</text>
</comment>
<evidence type="ECO:0000256" key="1">
    <source>
        <dbReference type="SAM" id="MobiDB-lite"/>
    </source>
</evidence>
<sequence>MLGSAASPRRSREFCAKNHCQDQTAIRQKLGRILDMESERDSSQANASRRVGRSTPRPALKLSRASRQLSRPPSTRGRARTPRARLRAFSAIRRSCAGRVSLSRRTIGAAAPARCFARASASTSGTSPTPTSSATSGSTARFPSVASTNRREPKRSRNARSCARAGAETWKGGTRRTSRSTTPSCFRALRRFRLSSDALSSTRSSNIVTSSSRRRTSMGSLFTTFSQRWPRSSTSPCRLRCSPTSWTAPTGTPLSHSRRHGPRLTQRSLWSASAIGSRSTCERASSLALALQTARSAA</sequence>
<feature type="compositionally biased region" description="Low complexity" evidence="1">
    <location>
        <begin position="118"/>
        <end position="141"/>
    </location>
</feature>
<evidence type="ECO:0000313" key="2">
    <source>
        <dbReference type="EMBL" id="GJF00713.1"/>
    </source>
</evidence>
<evidence type="ECO:0000313" key="3">
    <source>
        <dbReference type="Proteomes" id="UP000703269"/>
    </source>
</evidence>
<proteinExistence type="predicted"/>
<accession>A0A9P3GRU0</accession>
<feature type="region of interest" description="Disordered" evidence="1">
    <location>
        <begin position="37"/>
        <end position="84"/>
    </location>
</feature>
<reference evidence="2 3" key="1">
    <citation type="submission" date="2021-08" db="EMBL/GenBank/DDBJ databases">
        <title>Draft Genome Sequence of Phanerochaete sordida strain YK-624.</title>
        <authorList>
            <person name="Mori T."/>
            <person name="Dohra H."/>
            <person name="Suzuki T."/>
            <person name="Kawagishi H."/>
            <person name="Hirai H."/>
        </authorList>
    </citation>
    <scope>NUCLEOTIDE SEQUENCE [LARGE SCALE GENOMIC DNA]</scope>
    <source>
        <strain evidence="2 3">YK-624</strain>
    </source>
</reference>
<protein>
    <submittedName>
        <fullName evidence="2">Uncharacterized protein</fullName>
    </submittedName>
</protein>
<dbReference type="Proteomes" id="UP000703269">
    <property type="component" value="Unassembled WGS sequence"/>
</dbReference>